<dbReference type="InterPro" id="IPR036271">
    <property type="entry name" value="Tet_transcr_reg_TetR-rel_C_sf"/>
</dbReference>
<dbReference type="GO" id="GO:0003700">
    <property type="term" value="F:DNA-binding transcription factor activity"/>
    <property type="evidence" value="ECO:0007669"/>
    <property type="project" value="TreeGrafter"/>
</dbReference>
<dbReference type="PANTHER" id="PTHR30055:SF230">
    <property type="entry name" value="TRANSCRIPTIONAL REGULATORY PROTEIN (PROBABLY TETR-FAMILY)-RELATED"/>
    <property type="match status" value="1"/>
</dbReference>
<proteinExistence type="predicted"/>
<evidence type="ECO:0000256" key="5">
    <source>
        <dbReference type="SAM" id="MobiDB-lite"/>
    </source>
</evidence>
<dbReference type="Gene3D" id="1.10.10.60">
    <property type="entry name" value="Homeodomain-like"/>
    <property type="match status" value="1"/>
</dbReference>
<evidence type="ECO:0000256" key="4">
    <source>
        <dbReference type="PROSITE-ProRule" id="PRU00335"/>
    </source>
</evidence>
<feature type="region of interest" description="Disordered" evidence="5">
    <location>
        <begin position="1"/>
        <end position="23"/>
    </location>
</feature>
<dbReference type="AlphaFoldDB" id="A0A0U1DGD2"/>
<dbReference type="InterPro" id="IPR011075">
    <property type="entry name" value="TetR_C"/>
</dbReference>
<sequence length="203" mass="21689">MESMAGTDQRRGGGARSQGRPRDSRIDEAVLAATVELLEEIGYTRLTIPLVAARAGATPPAVYRRFPNRVELVYEAVFPTPPSAELPLAGDPADVVRTLIRATIDLFSRPAVHSAVSGLMAELPSEPGLSARLLSRLQGSTYLLLQRYLDEAAADGRAADGVDARVLVDMIGGTVLMALANERVLDDAWVEQNTALIAKGLAR</sequence>
<keyword evidence="3" id="KW-0804">Transcription</keyword>
<organism evidence="7 8">
    <name type="scientific">Mycobacterium europaeum</name>
    <dbReference type="NCBI Taxonomy" id="761804"/>
    <lineage>
        <taxon>Bacteria</taxon>
        <taxon>Bacillati</taxon>
        <taxon>Actinomycetota</taxon>
        <taxon>Actinomycetes</taxon>
        <taxon>Mycobacteriales</taxon>
        <taxon>Mycobacteriaceae</taxon>
        <taxon>Mycobacterium</taxon>
        <taxon>Mycobacterium simiae complex</taxon>
    </lineage>
</organism>
<dbReference type="InterPro" id="IPR009057">
    <property type="entry name" value="Homeodomain-like_sf"/>
</dbReference>
<dbReference type="SUPFAM" id="SSF48498">
    <property type="entry name" value="Tetracyclin repressor-like, C-terminal domain"/>
    <property type="match status" value="1"/>
</dbReference>
<dbReference type="GO" id="GO:0000976">
    <property type="term" value="F:transcription cis-regulatory region binding"/>
    <property type="evidence" value="ECO:0007669"/>
    <property type="project" value="TreeGrafter"/>
</dbReference>
<dbReference type="InterPro" id="IPR001647">
    <property type="entry name" value="HTH_TetR"/>
</dbReference>
<keyword evidence="1" id="KW-0805">Transcription regulation</keyword>
<dbReference type="PANTHER" id="PTHR30055">
    <property type="entry name" value="HTH-TYPE TRANSCRIPTIONAL REGULATOR RUTR"/>
    <property type="match status" value="1"/>
</dbReference>
<name>A0A0U1DGD2_9MYCO</name>
<evidence type="ECO:0000256" key="1">
    <source>
        <dbReference type="ARBA" id="ARBA00023015"/>
    </source>
</evidence>
<evidence type="ECO:0000256" key="3">
    <source>
        <dbReference type="ARBA" id="ARBA00023163"/>
    </source>
</evidence>
<dbReference type="InterPro" id="IPR050109">
    <property type="entry name" value="HTH-type_TetR-like_transc_reg"/>
</dbReference>
<keyword evidence="8" id="KW-1185">Reference proteome</keyword>
<dbReference type="Gene3D" id="1.10.357.10">
    <property type="entry name" value="Tetracycline Repressor, domain 2"/>
    <property type="match status" value="1"/>
</dbReference>
<evidence type="ECO:0000313" key="7">
    <source>
        <dbReference type="EMBL" id="CQD15776.1"/>
    </source>
</evidence>
<accession>A0A0U1DGD2</accession>
<feature type="DNA-binding region" description="H-T-H motif" evidence="4">
    <location>
        <begin position="47"/>
        <end position="66"/>
    </location>
</feature>
<dbReference type="EMBL" id="CTEC01000002">
    <property type="protein sequence ID" value="CQD15776.1"/>
    <property type="molecule type" value="Genomic_DNA"/>
</dbReference>
<gene>
    <name evidence="7" type="ORF">BN000_03305</name>
</gene>
<evidence type="ECO:0000259" key="6">
    <source>
        <dbReference type="PROSITE" id="PS50977"/>
    </source>
</evidence>
<dbReference type="Proteomes" id="UP000199601">
    <property type="component" value="Unassembled WGS sequence"/>
</dbReference>
<dbReference type="Pfam" id="PF16859">
    <property type="entry name" value="TetR_C_11"/>
    <property type="match status" value="1"/>
</dbReference>
<dbReference type="SUPFAM" id="SSF46689">
    <property type="entry name" value="Homeodomain-like"/>
    <property type="match status" value="1"/>
</dbReference>
<reference evidence="8" key="1">
    <citation type="submission" date="2015-03" db="EMBL/GenBank/DDBJ databases">
        <authorList>
            <person name="Urmite Genomes"/>
        </authorList>
    </citation>
    <scope>NUCLEOTIDE SEQUENCE [LARGE SCALE GENOMIC DNA]</scope>
    <source>
        <strain evidence="8">CSUR P1344</strain>
    </source>
</reference>
<dbReference type="PROSITE" id="PS50977">
    <property type="entry name" value="HTH_TETR_2"/>
    <property type="match status" value="1"/>
</dbReference>
<dbReference type="PRINTS" id="PR00455">
    <property type="entry name" value="HTHTETR"/>
</dbReference>
<evidence type="ECO:0000256" key="2">
    <source>
        <dbReference type="ARBA" id="ARBA00023125"/>
    </source>
</evidence>
<feature type="domain" description="HTH tetR-type" evidence="6">
    <location>
        <begin position="24"/>
        <end position="84"/>
    </location>
</feature>
<protein>
    <submittedName>
        <fullName evidence="7">Transcriptional regulator</fullName>
    </submittedName>
</protein>
<keyword evidence="2 4" id="KW-0238">DNA-binding</keyword>
<dbReference type="Pfam" id="PF00440">
    <property type="entry name" value="TetR_N"/>
    <property type="match status" value="1"/>
</dbReference>
<evidence type="ECO:0000313" key="8">
    <source>
        <dbReference type="Proteomes" id="UP000199601"/>
    </source>
</evidence>